<dbReference type="Pfam" id="PF07676">
    <property type="entry name" value="PD40"/>
    <property type="match status" value="2"/>
</dbReference>
<reference evidence="4" key="1">
    <citation type="journal article" date="2019" name="Int. J. Syst. Evol. Microbiol.">
        <title>The Global Catalogue of Microorganisms (GCM) 10K type strain sequencing project: providing services to taxonomists for standard genome sequencing and annotation.</title>
        <authorList>
            <consortium name="The Broad Institute Genomics Platform"/>
            <consortium name="The Broad Institute Genome Sequencing Center for Infectious Disease"/>
            <person name="Wu L."/>
            <person name="Ma J."/>
        </authorList>
    </citation>
    <scope>NUCLEOTIDE SEQUENCE [LARGE SCALE GENOMIC DNA]</scope>
    <source>
        <strain evidence="4">JCM 18200</strain>
    </source>
</reference>
<dbReference type="RefSeq" id="WP_345231295.1">
    <property type="nucleotide sequence ID" value="NZ_BAABIQ010000008.1"/>
</dbReference>
<dbReference type="InterPro" id="IPR011659">
    <property type="entry name" value="WD40"/>
</dbReference>
<dbReference type="SUPFAM" id="SSF69304">
    <property type="entry name" value="Tricorn protease N-terminal domain"/>
    <property type="match status" value="1"/>
</dbReference>
<dbReference type="Proteomes" id="UP001501411">
    <property type="component" value="Unassembled WGS sequence"/>
</dbReference>
<proteinExistence type="inferred from homology"/>
<dbReference type="PANTHER" id="PTHR36842:SF1">
    <property type="entry name" value="PROTEIN TOLB"/>
    <property type="match status" value="1"/>
</dbReference>
<dbReference type="Gene3D" id="2.120.10.30">
    <property type="entry name" value="TolB, C-terminal domain"/>
    <property type="match status" value="2"/>
</dbReference>
<comment type="caution">
    <text evidence="3">The sequence shown here is derived from an EMBL/GenBank/DDBJ whole genome shotgun (WGS) entry which is preliminary data.</text>
</comment>
<feature type="domain" description="Dipeptidylpeptidase IV N-terminal" evidence="2">
    <location>
        <begin position="289"/>
        <end position="425"/>
    </location>
</feature>
<dbReference type="PANTHER" id="PTHR36842">
    <property type="entry name" value="PROTEIN TOLB HOMOLOG"/>
    <property type="match status" value="1"/>
</dbReference>
<dbReference type="EMBL" id="BAABIQ010000008">
    <property type="protein sequence ID" value="GAA4789041.1"/>
    <property type="molecule type" value="Genomic_DNA"/>
</dbReference>
<dbReference type="InterPro" id="IPR002469">
    <property type="entry name" value="Peptidase_S9B_N"/>
</dbReference>
<dbReference type="Pfam" id="PF04450">
    <property type="entry name" value="BSP"/>
    <property type="match status" value="1"/>
</dbReference>
<dbReference type="InterPro" id="IPR011042">
    <property type="entry name" value="6-blade_b-propeller_TolB-like"/>
</dbReference>
<sequence>MRYKALNFKVKESPHFDFYTYLKNDSLLTRFMQEGELWYELHQQVFRDTFLRKNPLILYNNHPDFQQTTAIGGEISLGTGGVTEALKNRVVMPIMLINNQTRHVLGHELVHAFQYHTLIEGDSTKLENIGNLPLWMVEGMAEYLSIGKKDAFTAMWMRDAYLNKDIPSLRDLTESNKYFPYRYGQAFWAYIGSTYGDTVIVPFFKNTAKYGYQTAIKYTFGYDEATLSNLWRTSIENAYKSLLTDTAQVPKGKVIINNKNGGNMNVSPTISPDGKYVAFLSEKELFSIDLFLADARTGKIIRKLGSTQSNSHIDDFSYIESAGSFSNDSKKFAYSVFSQGKSKLLIIDVDKGKTLSLEAMGDIGEFSNIAWSPDGNTIAFSGLKNGYSDIYLYNLNTKKITQLTNDQYSDYHPSFSRDGKKLVFSTDRLSLESGYEGVDIPLGLAIIDLTTKEIQKIDIFPNANNLNPQFSADDSQLYFLSNRDGFRNLYRYTFDSGKIERMTDYFTGISGITEYSPALSVSANDDILYSYYRAQKYTIYNAKPSDFSPVEVSSNDVNFDAALLPPPQSLGVDVINSNLKNYNIFQRVAKSTIKPIPYQPKFQLDYLQGSGVGVAVNSRYGAGLASGIQGIFSDILGRNQLFAGLAINGEIYDFGGQFAYINQKGRITWGASISHIPFMSGLMSYGYETINGNTYYTENTDIIRTFQDQIDAFAAYPISRTTRVELGGAFAHYSYRVDRYSNYYDPNTLYYYGSDKRKLSNEEASATYGGNFNSFTLQQLNAAFVGDNSFFGVAAPLSGYRYRLSAEKYFGDFSFMGYTVDLRKYQRIKPVTLAARAYTYMRVGSGEDQLYPLYIGYPFLIRGYESASFYNNNSNATQGGFDVNQLMGSRIAVVNLEARLPFTGPEKLAAIKSGLLFSDLNVFFDAGLAWSAGDKIAFKKEPDLIETQTNDDGSKVNIYEKVPALSAGISLRVNLFGYFVLEPYYAIPFNRKDIKFGTFGLNFAPGW</sequence>
<protein>
    <submittedName>
        <fullName evidence="3">Basic secretory protein-like protein</fullName>
    </submittedName>
</protein>
<gene>
    <name evidence="3" type="ORF">GCM10023231_16660</name>
</gene>
<comment type="similarity">
    <text evidence="1">Belongs to the TolB family.</text>
</comment>
<name>A0ABP9B1H0_9SPHI</name>
<evidence type="ECO:0000313" key="3">
    <source>
        <dbReference type="EMBL" id="GAA4789041.1"/>
    </source>
</evidence>
<evidence type="ECO:0000256" key="1">
    <source>
        <dbReference type="ARBA" id="ARBA00009820"/>
    </source>
</evidence>
<accession>A0ABP9B1H0</accession>
<dbReference type="InterPro" id="IPR007541">
    <property type="entry name" value="Uncharacterised_BSP"/>
</dbReference>
<dbReference type="Pfam" id="PF00930">
    <property type="entry name" value="DPPIV_N"/>
    <property type="match status" value="1"/>
</dbReference>
<evidence type="ECO:0000313" key="4">
    <source>
        <dbReference type="Proteomes" id="UP001501411"/>
    </source>
</evidence>
<evidence type="ECO:0000259" key="2">
    <source>
        <dbReference type="Pfam" id="PF00930"/>
    </source>
</evidence>
<keyword evidence="4" id="KW-1185">Reference proteome</keyword>
<organism evidence="3 4">
    <name type="scientific">Olivibacter ginsenosidimutans</name>
    <dbReference type="NCBI Taxonomy" id="1176537"/>
    <lineage>
        <taxon>Bacteria</taxon>
        <taxon>Pseudomonadati</taxon>
        <taxon>Bacteroidota</taxon>
        <taxon>Sphingobacteriia</taxon>
        <taxon>Sphingobacteriales</taxon>
        <taxon>Sphingobacteriaceae</taxon>
        <taxon>Olivibacter</taxon>
    </lineage>
</organism>